<evidence type="ECO:0000313" key="6">
    <source>
        <dbReference type="EMBL" id="CAL4076149.1"/>
    </source>
</evidence>
<keyword evidence="7" id="KW-1185">Reference proteome</keyword>
<dbReference type="PANTHER" id="PTHR23074:SF72">
    <property type="entry name" value="VACUOLAR PROTEIN SORTING-ASSOCIATED PROTEIN 4B"/>
    <property type="match status" value="1"/>
</dbReference>
<evidence type="ECO:0000256" key="3">
    <source>
        <dbReference type="ARBA" id="ARBA00022840"/>
    </source>
</evidence>
<dbReference type="AlphaFoldDB" id="A0AAV2QDB0"/>
<evidence type="ECO:0000259" key="5">
    <source>
        <dbReference type="SMART" id="SM00382"/>
    </source>
</evidence>
<dbReference type="GO" id="GO:0016197">
    <property type="term" value="P:endosomal transport"/>
    <property type="evidence" value="ECO:0007669"/>
    <property type="project" value="TreeGrafter"/>
</dbReference>
<dbReference type="Proteomes" id="UP001497623">
    <property type="component" value="Unassembled WGS sequence"/>
</dbReference>
<dbReference type="PANTHER" id="PTHR23074">
    <property type="entry name" value="AAA DOMAIN-CONTAINING"/>
    <property type="match status" value="1"/>
</dbReference>
<reference evidence="6 7" key="1">
    <citation type="submission" date="2024-05" db="EMBL/GenBank/DDBJ databases">
        <authorList>
            <person name="Wallberg A."/>
        </authorList>
    </citation>
    <scope>NUCLEOTIDE SEQUENCE [LARGE SCALE GENOMIC DNA]</scope>
</reference>
<organism evidence="6 7">
    <name type="scientific">Meganyctiphanes norvegica</name>
    <name type="common">Northern krill</name>
    <name type="synonym">Thysanopoda norvegica</name>
    <dbReference type="NCBI Taxonomy" id="48144"/>
    <lineage>
        <taxon>Eukaryota</taxon>
        <taxon>Metazoa</taxon>
        <taxon>Ecdysozoa</taxon>
        <taxon>Arthropoda</taxon>
        <taxon>Crustacea</taxon>
        <taxon>Multicrustacea</taxon>
        <taxon>Malacostraca</taxon>
        <taxon>Eumalacostraca</taxon>
        <taxon>Eucarida</taxon>
        <taxon>Euphausiacea</taxon>
        <taxon>Euphausiidae</taxon>
        <taxon>Meganyctiphanes</taxon>
    </lineage>
</organism>
<evidence type="ECO:0000256" key="1">
    <source>
        <dbReference type="ARBA" id="ARBA00006914"/>
    </source>
</evidence>
<comment type="caution">
    <text evidence="6">The sequence shown here is derived from an EMBL/GenBank/DDBJ whole genome shotgun (WGS) entry which is preliminary data.</text>
</comment>
<keyword evidence="3 4" id="KW-0067">ATP-binding</keyword>
<dbReference type="GO" id="GO:0016887">
    <property type="term" value="F:ATP hydrolysis activity"/>
    <property type="evidence" value="ECO:0007669"/>
    <property type="project" value="InterPro"/>
</dbReference>
<proteinExistence type="inferred from homology"/>
<dbReference type="PROSITE" id="PS00674">
    <property type="entry name" value="AAA"/>
    <property type="match status" value="1"/>
</dbReference>
<gene>
    <name evidence="6" type="ORF">MNOR_LOCUS10065</name>
</gene>
<dbReference type="InterPro" id="IPR015415">
    <property type="entry name" value="Spast_Vps4_C"/>
</dbReference>
<dbReference type="Gene3D" id="3.40.50.300">
    <property type="entry name" value="P-loop containing nucleotide triphosphate hydrolases"/>
    <property type="match status" value="1"/>
</dbReference>
<evidence type="ECO:0000256" key="4">
    <source>
        <dbReference type="RuleBase" id="RU003651"/>
    </source>
</evidence>
<sequence>MPHLIVLLGWRRPNRYFKKPLLCPHITLSFFKSGTKPWTRMLLYGPPGTGKTRLAKALANELKCTFFCVSPASLLSCLIGESEKLIRDLFKTARNESGQSVIFFDEIDSLCRRRTQNEDEHTRRVKTELLRQIEGIENSGDSKVFLLGATNCPWDLDNAFLRRFQRRIYTPLPDRESRQAIISHHLNSLELTESEWSQLLDATDGYSGADISHMTMAASFQPIRELHTNRFWTFTSNNKIMPCSSDTLGAMQYTFSSLPPAQVMSRSVKLSDFITAAKSTPRTVSQEMLFKYEEYHQAPYQ</sequence>
<dbReference type="Gene3D" id="1.10.8.60">
    <property type="match status" value="1"/>
</dbReference>
<evidence type="ECO:0000256" key="2">
    <source>
        <dbReference type="ARBA" id="ARBA00022741"/>
    </source>
</evidence>
<keyword evidence="2 4" id="KW-0547">Nucleotide-binding</keyword>
<dbReference type="InterPro" id="IPR050304">
    <property type="entry name" value="MT-severing_AAA_ATPase"/>
</dbReference>
<dbReference type="GO" id="GO:0005524">
    <property type="term" value="F:ATP binding"/>
    <property type="evidence" value="ECO:0007669"/>
    <property type="project" value="UniProtKB-KW"/>
</dbReference>
<feature type="domain" description="AAA+ ATPase" evidence="5">
    <location>
        <begin position="37"/>
        <end position="174"/>
    </location>
</feature>
<evidence type="ECO:0000313" key="7">
    <source>
        <dbReference type="Proteomes" id="UP001497623"/>
    </source>
</evidence>
<dbReference type="InterPro" id="IPR003960">
    <property type="entry name" value="ATPase_AAA_CS"/>
</dbReference>
<dbReference type="Pfam" id="PF00004">
    <property type="entry name" value="AAA"/>
    <property type="match status" value="1"/>
</dbReference>
<dbReference type="InterPro" id="IPR003593">
    <property type="entry name" value="AAA+_ATPase"/>
</dbReference>
<dbReference type="SUPFAM" id="SSF52540">
    <property type="entry name" value="P-loop containing nucleoside triphosphate hydrolases"/>
    <property type="match status" value="1"/>
</dbReference>
<accession>A0AAV2QDB0</accession>
<dbReference type="Pfam" id="PF09336">
    <property type="entry name" value="Vps4_C"/>
    <property type="match status" value="1"/>
</dbReference>
<dbReference type="InterPro" id="IPR027417">
    <property type="entry name" value="P-loop_NTPase"/>
</dbReference>
<name>A0AAV2QDB0_MEGNR</name>
<dbReference type="EMBL" id="CAXKWB010005002">
    <property type="protein sequence ID" value="CAL4076149.1"/>
    <property type="molecule type" value="Genomic_DNA"/>
</dbReference>
<protein>
    <recommendedName>
        <fullName evidence="5">AAA+ ATPase domain-containing protein</fullName>
    </recommendedName>
</protein>
<dbReference type="InterPro" id="IPR003959">
    <property type="entry name" value="ATPase_AAA_core"/>
</dbReference>
<comment type="similarity">
    <text evidence="1 4">Belongs to the AAA ATPase family.</text>
</comment>
<dbReference type="GO" id="GO:0007033">
    <property type="term" value="P:vacuole organization"/>
    <property type="evidence" value="ECO:0007669"/>
    <property type="project" value="TreeGrafter"/>
</dbReference>
<dbReference type="SMART" id="SM00382">
    <property type="entry name" value="AAA"/>
    <property type="match status" value="1"/>
</dbReference>